<sequence length="166" mass="19267">MSQGLTLPSSPPWYKTFFTEILPTLHPFHPFLVDLSHHQALRRMDPQDLPRLQRLREILSGIDNSSAIRSSIISAILTSLGGLLFLAAFFLPWIRQPESLAWYHWYWLFLGTMNILCGVRAFPWNGETLIGKKMELDHLEKWERERKNPLEGQADPVKMVQVECKV</sequence>
<evidence type="ECO:0000313" key="2">
    <source>
        <dbReference type="EMBL" id="WPB05020.1"/>
    </source>
</evidence>
<dbReference type="RefSeq" id="XP_065459273.1">
    <property type="nucleotide sequence ID" value="XM_065603201.1"/>
</dbReference>
<keyword evidence="3" id="KW-1185">Reference proteome</keyword>
<protein>
    <submittedName>
        <fullName evidence="2">Uncharacterized protein</fullName>
    </submittedName>
</protein>
<organism evidence="2 3">
    <name type="scientific">Cercospora beticola</name>
    <name type="common">Sugarbeet leaf spot fungus</name>
    <dbReference type="NCBI Taxonomy" id="122368"/>
    <lineage>
        <taxon>Eukaryota</taxon>
        <taxon>Fungi</taxon>
        <taxon>Dikarya</taxon>
        <taxon>Ascomycota</taxon>
        <taxon>Pezizomycotina</taxon>
        <taxon>Dothideomycetes</taxon>
        <taxon>Dothideomycetidae</taxon>
        <taxon>Mycosphaerellales</taxon>
        <taxon>Mycosphaerellaceae</taxon>
        <taxon>Cercospora</taxon>
    </lineage>
</organism>
<keyword evidence="1" id="KW-0812">Transmembrane</keyword>
<accession>A0ABZ0NZT9</accession>
<dbReference type="Proteomes" id="UP001302367">
    <property type="component" value="Chromosome 6"/>
</dbReference>
<dbReference type="GeneID" id="90644586"/>
<dbReference type="EMBL" id="CP134189">
    <property type="protein sequence ID" value="WPB05020.1"/>
    <property type="molecule type" value="Genomic_DNA"/>
</dbReference>
<proteinExistence type="predicted"/>
<evidence type="ECO:0000313" key="3">
    <source>
        <dbReference type="Proteomes" id="UP001302367"/>
    </source>
</evidence>
<reference evidence="2 3" key="1">
    <citation type="submission" date="2023-09" db="EMBL/GenBank/DDBJ databases">
        <title>Complete-Gapless Cercospora beticola genome.</title>
        <authorList>
            <person name="Wyatt N.A."/>
            <person name="Spanner R.E."/>
            <person name="Bolton M.D."/>
        </authorList>
    </citation>
    <scope>NUCLEOTIDE SEQUENCE [LARGE SCALE GENOMIC DNA]</scope>
    <source>
        <strain evidence="2">Cb09-40</strain>
    </source>
</reference>
<feature type="transmembrane region" description="Helical" evidence="1">
    <location>
        <begin position="72"/>
        <end position="93"/>
    </location>
</feature>
<gene>
    <name evidence="2" type="ORF">RHO25_009668</name>
</gene>
<keyword evidence="1" id="KW-1133">Transmembrane helix</keyword>
<keyword evidence="1" id="KW-0472">Membrane</keyword>
<name>A0ABZ0NZT9_CERBT</name>
<evidence type="ECO:0000256" key="1">
    <source>
        <dbReference type="SAM" id="Phobius"/>
    </source>
</evidence>
<feature type="transmembrane region" description="Helical" evidence="1">
    <location>
        <begin position="105"/>
        <end position="124"/>
    </location>
</feature>